<dbReference type="HAMAP" id="MF_01400">
    <property type="entry name" value="MsrB"/>
    <property type="match status" value="1"/>
</dbReference>
<dbReference type="NCBIfam" id="TIGR00357">
    <property type="entry name" value="peptide-methionine (R)-S-oxide reductase MsrB"/>
    <property type="match status" value="1"/>
</dbReference>
<keyword evidence="3 6" id="KW-0862">Zinc</keyword>
<dbReference type="GO" id="GO:0030091">
    <property type="term" value="P:protein repair"/>
    <property type="evidence" value="ECO:0007669"/>
    <property type="project" value="InterPro"/>
</dbReference>
<dbReference type="GO" id="GO:0033743">
    <property type="term" value="F:peptide-methionine (R)-S-oxide reductase activity"/>
    <property type="evidence" value="ECO:0007669"/>
    <property type="project" value="UniProtKB-UniRule"/>
</dbReference>
<dbReference type="GO" id="GO:0005737">
    <property type="term" value="C:cytoplasm"/>
    <property type="evidence" value="ECO:0007669"/>
    <property type="project" value="TreeGrafter"/>
</dbReference>
<feature type="binding site" evidence="6">
    <location>
        <position position="50"/>
    </location>
    <ligand>
        <name>Zn(2+)</name>
        <dbReference type="ChEBI" id="CHEBI:29105"/>
    </ligand>
</feature>
<dbReference type="InterPro" id="IPR028427">
    <property type="entry name" value="Met_Sox_Rdtase_MsrB"/>
</dbReference>
<dbReference type="PANTHER" id="PTHR10173:SF57">
    <property type="entry name" value="PEPTIDE-METHIONINE (R)-S-OXIDE REDUCTASE"/>
    <property type="match status" value="1"/>
</dbReference>
<comment type="caution">
    <text evidence="8">The sequence shown here is derived from an EMBL/GenBank/DDBJ whole genome shotgun (WGS) entry which is preliminary data.</text>
</comment>
<feature type="binding site" evidence="6">
    <location>
        <position position="102"/>
    </location>
    <ligand>
        <name>Zn(2+)</name>
        <dbReference type="ChEBI" id="CHEBI:29105"/>
    </ligand>
</feature>
<feature type="binding site" evidence="6">
    <location>
        <position position="53"/>
    </location>
    <ligand>
        <name>Zn(2+)</name>
        <dbReference type="ChEBI" id="CHEBI:29105"/>
    </ligand>
</feature>
<evidence type="ECO:0000256" key="1">
    <source>
        <dbReference type="ARBA" id="ARBA00007174"/>
    </source>
</evidence>
<proteinExistence type="inferred from homology"/>
<evidence type="ECO:0000256" key="2">
    <source>
        <dbReference type="ARBA" id="ARBA00022723"/>
    </source>
</evidence>
<dbReference type="AlphaFoldDB" id="A0A1W9HQN8"/>
<dbReference type="InterPro" id="IPR011057">
    <property type="entry name" value="Mss4-like_sf"/>
</dbReference>
<comment type="cofactor">
    <cofactor evidence="6">
        <name>Zn(2+)</name>
        <dbReference type="ChEBI" id="CHEBI:29105"/>
    </cofactor>
    <text evidence="6">Binds 1 zinc ion per subunit. The zinc ion is important for the structural integrity of the protein.</text>
</comment>
<comment type="similarity">
    <text evidence="1 6">Belongs to the MsrB Met sulfoxide reductase family.</text>
</comment>
<dbReference type="PANTHER" id="PTHR10173">
    <property type="entry name" value="METHIONINE SULFOXIDE REDUCTASE"/>
    <property type="match status" value="1"/>
</dbReference>
<organism evidence="8 9">
    <name type="scientific">Candidatus Raskinella chloraquaticus</name>
    <dbReference type="NCBI Taxonomy" id="1951219"/>
    <lineage>
        <taxon>Bacteria</taxon>
        <taxon>Pseudomonadati</taxon>
        <taxon>Pseudomonadota</taxon>
        <taxon>Alphaproteobacteria</taxon>
        <taxon>Hyphomicrobiales</taxon>
        <taxon>Phreatobacteraceae</taxon>
        <taxon>Candidatus Raskinella</taxon>
    </lineage>
</organism>
<comment type="catalytic activity">
    <reaction evidence="5 6">
        <text>L-methionyl-[protein] + [thioredoxin]-disulfide + H2O = L-methionyl-(R)-S-oxide-[protein] + [thioredoxin]-dithiol</text>
        <dbReference type="Rhea" id="RHEA:24164"/>
        <dbReference type="Rhea" id="RHEA-COMP:10698"/>
        <dbReference type="Rhea" id="RHEA-COMP:10700"/>
        <dbReference type="Rhea" id="RHEA-COMP:12313"/>
        <dbReference type="Rhea" id="RHEA-COMP:12314"/>
        <dbReference type="ChEBI" id="CHEBI:15377"/>
        <dbReference type="ChEBI" id="CHEBI:16044"/>
        <dbReference type="ChEBI" id="CHEBI:29950"/>
        <dbReference type="ChEBI" id="CHEBI:45764"/>
        <dbReference type="ChEBI" id="CHEBI:50058"/>
        <dbReference type="EC" id="1.8.4.12"/>
    </reaction>
</comment>
<dbReference type="FunFam" id="2.170.150.20:FF:000001">
    <property type="entry name" value="Peptide methionine sulfoxide reductase MsrB"/>
    <property type="match status" value="1"/>
</dbReference>
<evidence type="ECO:0000256" key="5">
    <source>
        <dbReference type="ARBA" id="ARBA00048488"/>
    </source>
</evidence>
<feature type="domain" description="MsrB" evidence="7">
    <location>
        <begin position="11"/>
        <end position="133"/>
    </location>
</feature>
<dbReference type="Pfam" id="PF01641">
    <property type="entry name" value="SelR"/>
    <property type="match status" value="1"/>
</dbReference>
<evidence type="ECO:0000259" key="7">
    <source>
        <dbReference type="PROSITE" id="PS51790"/>
    </source>
</evidence>
<name>A0A1W9HQN8_9HYPH</name>
<protein>
    <recommendedName>
        <fullName evidence="6">Peptide methionine sulfoxide reductase MsrB</fullName>
        <ecNumber evidence="6">1.8.4.12</ecNumber>
    </recommendedName>
    <alternativeName>
        <fullName evidence="6">Peptide-methionine (R)-S-oxide reductase</fullName>
    </alternativeName>
</protein>
<evidence type="ECO:0000256" key="3">
    <source>
        <dbReference type="ARBA" id="ARBA00022833"/>
    </source>
</evidence>
<dbReference type="EC" id="1.8.4.12" evidence="6"/>
<sequence length="138" mass="15551">MTTKTLIRKSDSEWRAQLTPSQYEITRMHGTERPFTGPYWDEKKAGTYACVCCNEALFDSATKFDSGTGWPSYWQPVETGAIREFSDNSWLMRRTEVRCAACDAHLGHVFPDGPKPTGLRYCINGTALTFAPREGSKT</sequence>
<dbReference type="Proteomes" id="UP000192872">
    <property type="component" value="Unassembled WGS sequence"/>
</dbReference>
<evidence type="ECO:0000313" key="8">
    <source>
        <dbReference type="EMBL" id="OQW49788.1"/>
    </source>
</evidence>
<dbReference type="EMBL" id="LWDL01000031">
    <property type="protein sequence ID" value="OQW49788.1"/>
    <property type="molecule type" value="Genomic_DNA"/>
</dbReference>
<gene>
    <name evidence="6" type="primary">msrB</name>
    <name evidence="8" type="ORF">A4S15_03105</name>
</gene>
<keyword evidence="2 6" id="KW-0479">Metal-binding</keyword>
<evidence type="ECO:0000256" key="4">
    <source>
        <dbReference type="ARBA" id="ARBA00023002"/>
    </source>
</evidence>
<dbReference type="InterPro" id="IPR002579">
    <property type="entry name" value="Met_Sox_Rdtase_MsrB_dom"/>
</dbReference>
<dbReference type="SUPFAM" id="SSF51316">
    <property type="entry name" value="Mss4-like"/>
    <property type="match status" value="1"/>
</dbReference>
<dbReference type="GO" id="GO:0008270">
    <property type="term" value="F:zinc ion binding"/>
    <property type="evidence" value="ECO:0007669"/>
    <property type="project" value="UniProtKB-UniRule"/>
</dbReference>
<dbReference type="STRING" id="1827387.A4S15_03105"/>
<evidence type="ECO:0000313" key="9">
    <source>
        <dbReference type="Proteomes" id="UP000192872"/>
    </source>
</evidence>
<dbReference type="PROSITE" id="PS51790">
    <property type="entry name" value="MSRB"/>
    <property type="match status" value="1"/>
</dbReference>
<reference evidence="8 9" key="1">
    <citation type="journal article" date="2017" name="Water Res.">
        <title>Comammox in drinking water systems.</title>
        <authorList>
            <person name="Wang Y."/>
            <person name="Ma L."/>
            <person name="Mao Y."/>
            <person name="Jiang X."/>
            <person name="Xia Y."/>
            <person name="Yu K."/>
            <person name="Li B."/>
            <person name="Zhang T."/>
        </authorList>
    </citation>
    <scope>NUCLEOTIDE SEQUENCE [LARGE SCALE GENOMIC DNA]</scope>
    <source>
        <strain evidence="8">SG_bin8</strain>
    </source>
</reference>
<keyword evidence="4 6" id="KW-0560">Oxidoreductase</keyword>
<dbReference type="GO" id="GO:0006979">
    <property type="term" value="P:response to oxidative stress"/>
    <property type="evidence" value="ECO:0007669"/>
    <property type="project" value="InterPro"/>
</dbReference>
<dbReference type="Gene3D" id="2.170.150.20">
    <property type="entry name" value="Peptide methionine sulfoxide reductase"/>
    <property type="match status" value="1"/>
</dbReference>
<feature type="active site" description="Nucleophile" evidence="6">
    <location>
        <position position="122"/>
    </location>
</feature>
<evidence type="ECO:0000256" key="6">
    <source>
        <dbReference type="HAMAP-Rule" id="MF_01400"/>
    </source>
</evidence>
<feature type="binding site" evidence="6">
    <location>
        <position position="99"/>
    </location>
    <ligand>
        <name>Zn(2+)</name>
        <dbReference type="ChEBI" id="CHEBI:29105"/>
    </ligand>
</feature>
<accession>A0A1W9HQN8</accession>